<name>A0ACC7MIG9_9BURK</name>
<accession>A0ACC7MIG9</accession>
<evidence type="ECO:0000313" key="1">
    <source>
        <dbReference type="EMBL" id="MFJ1471399.1"/>
    </source>
</evidence>
<gene>
    <name evidence="1" type="ORF">QPK29_027070</name>
</gene>
<reference evidence="1" key="1">
    <citation type="submission" date="2024-11" db="EMBL/GenBank/DDBJ databases">
        <title>Description of Massilia orientalis sp. nov., isolated from rhizosphere soil of Ageratina adenophora.</title>
        <authorList>
            <person name="Wang Y."/>
        </authorList>
    </citation>
    <scope>NUCLEOTIDE SEQUENCE</scope>
    <source>
        <strain evidence="1">YIM B02787</strain>
    </source>
</reference>
<keyword evidence="2" id="KW-1185">Reference proteome</keyword>
<sequence length="135" mass="13930">MKPSRSTRLVAAVIAVISLLFTQLALASYACPGATSPARMSMAAADNGMAGMDHCTGAGMDKAQPSLCHAHTHADPQSLNKPDLPSVLPFLVVGPVLSIVLLDDGVAPPGAVTAMPSLSHATEPTMAIRHCCFRI</sequence>
<evidence type="ECO:0000313" key="2">
    <source>
        <dbReference type="Proteomes" id="UP001168096"/>
    </source>
</evidence>
<protein>
    <submittedName>
        <fullName evidence="1">Uncharacterized protein</fullName>
    </submittedName>
</protein>
<dbReference type="EMBL" id="JASNRB020000021">
    <property type="protein sequence ID" value="MFJ1471399.1"/>
    <property type="molecule type" value="Genomic_DNA"/>
</dbReference>
<comment type="caution">
    <text evidence="1">The sequence shown here is derived from an EMBL/GenBank/DDBJ whole genome shotgun (WGS) entry which is preliminary data.</text>
</comment>
<organism evidence="1 2">
    <name type="scientific">Massilia orientalis</name>
    <dbReference type="NCBI Taxonomy" id="3050128"/>
    <lineage>
        <taxon>Bacteria</taxon>
        <taxon>Pseudomonadati</taxon>
        <taxon>Pseudomonadota</taxon>
        <taxon>Betaproteobacteria</taxon>
        <taxon>Burkholderiales</taxon>
        <taxon>Oxalobacteraceae</taxon>
        <taxon>Telluria group</taxon>
        <taxon>Massilia</taxon>
    </lineage>
</organism>
<dbReference type="Proteomes" id="UP001168096">
    <property type="component" value="Unassembled WGS sequence"/>
</dbReference>
<proteinExistence type="predicted"/>